<evidence type="ECO:0000256" key="6">
    <source>
        <dbReference type="HAMAP-Rule" id="MF_00361"/>
    </source>
</evidence>
<dbReference type="EC" id="2.7.1.23" evidence="6"/>
<evidence type="ECO:0000256" key="2">
    <source>
        <dbReference type="ARBA" id="ARBA00022777"/>
    </source>
</evidence>
<keyword evidence="6" id="KW-0963">Cytoplasm</keyword>
<reference evidence="7 8" key="1">
    <citation type="journal article" date="2016" name="Nat. Commun.">
        <title>Thousands of microbial genomes shed light on interconnected biogeochemical processes in an aquifer system.</title>
        <authorList>
            <person name="Anantharaman K."/>
            <person name="Brown C.T."/>
            <person name="Hug L.A."/>
            <person name="Sharon I."/>
            <person name="Castelle C.J."/>
            <person name="Probst A.J."/>
            <person name="Thomas B.C."/>
            <person name="Singh A."/>
            <person name="Wilkins M.J."/>
            <person name="Karaoz U."/>
            <person name="Brodie E.L."/>
            <person name="Williams K.H."/>
            <person name="Hubbard S.S."/>
            <person name="Banfield J.F."/>
        </authorList>
    </citation>
    <scope>NUCLEOTIDE SEQUENCE [LARGE SCALE GENOMIC DNA]</scope>
</reference>
<dbReference type="Gene3D" id="3.40.50.10330">
    <property type="entry name" value="Probable inorganic polyphosphate/atp-NAD kinase, domain 1"/>
    <property type="match status" value="1"/>
</dbReference>
<comment type="caution">
    <text evidence="7">The sequence shown here is derived from an EMBL/GenBank/DDBJ whole genome shotgun (WGS) entry which is preliminary data.</text>
</comment>
<protein>
    <recommendedName>
        <fullName evidence="6">NAD kinase</fullName>
        <ecNumber evidence="6">2.7.1.23</ecNumber>
    </recommendedName>
    <alternativeName>
        <fullName evidence="6">ATP-dependent NAD kinase</fullName>
    </alternativeName>
</protein>
<dbReference type="EMBL" id="METM01000020">
    <property type="protein sequence ID" value="OGB89848.1"/>
    <property type="molecule type" value="Genomic_DNA"/>
</dbReference>
<sequence length="253" mass="26576">MTTVGIIYKKEDKLIAGTASQVARDLKQQGCKVDLKKADFIVTLGGDGTILRAARLVAGDGIPILGVHLGGVGFLSEIELSELSTALKSVKSGHYKLDARAMLEARLGGKKLLALNDVVLAKSGISRVIKFEISEIGRYTADGLIVATATGSTAYNLAAGGPLLAPNSKSLIVSAICPHSLSNRSLVLDGPVEIILKRGEGVSVTADGQQLLPIKAGQKIAVSRSKLKTRFIRLKDYGFFARVGKTFGFGSGN</sequence>
<proteinExistence type="inferred from homology"/>
<comment type="cofactor">
    <cofactor evidence="6">
        <name>a divalent metal cation</name>
        <dbReference type="ChEBI" id="CHEBI:60240"/>
    </cofactor>
</comment>
<dbReference type="GO" id="GO:0051287">
    <property type="term" value="F:NAD binding"/>
    <property type="evidence" value="ECO:0007669"/>
    <property type="project" value="UniProtKB-ARBA"/>
</dbReference>
<feature type="binding site" evidence="6">
    <location>
        <position position="209"/>
    </location>
    <ligand>
        <name>NAD(+)</name>
        <dbReference type="ChEBI" id="CHEBI:57540"/>
    </ligand>
</feature>
<evidence type="ECO:0000256" key="4">
    <source>
        <dbReference type="ARBA" id="ARBA00023027"/>
    </source>
</evidence>
<dbReference type="GO" id="GO:0006741">
    <property type="term" value="P:NADP+ biosynthetic process"/>
    <property type="evidence" value="ECO:0007669"/>
    <property type="project" value="UniProtKB-UniRule"/>
</dbReference>
<feature type="binding site" evidence="6">
    <location>
        <position position="52"/>
    </location>
    <ligand>
        <name>NAD(+)</name>
        <dbReference type="ChEBI" id="CHEBI:57540"/>
    </ligand>
</feature>
<dbReference type="InterPro" id="IPR016064">
    <property type="entry name" value="NAD/diacylglycerol_kinase_sf"/>
</dbReference>
<feature type="binding site" evidence="6">
    <location>
        <position position="142"/>
    </location>
    <ligand>
        <name>NAD(+)</name>
        <dbReference type="ChEBI" id="CHEBI:57540"/>
    </ligand>
</feature>
<dbReference type="GO" id="GO:0046872">
    <property type="term" value="F:metal ion binding"/>
    <property type="evidence" value="ECO:0007669"/>
    <property type="project" value="UniProtKB-UniRule"/>
</dbReference>
<dbReference type="Gene3D" id="2.60.200.30">
    <property type="entry name" value="Probable inorganic polyphosphate/atp-NAD kinase, domain 2"/>
    <property type="match status" value="1"/>
</dbReference>
<dbReference type="Proteomes" id="UP000178724">
    <property type="component" value="Unassembled WGS sequence"/>
</dbReference>
<dbReference type="HAMAP" id="MF_00361">
    <property type="entry name" value="NAD_kinase"/>
    <property type="match status" value="1"/>
</dbReference>
<keyword evidence="6" id="KW-0547">Nucleotide-binding</keyword>
<organism evidence="7 8">
    <name type="scientific">candidate division WOR-1 bacterium RIFCSPHIGHO2_01_FULL_53_15</name>
    <dbReference type="NCBI Taxonomy" id="1802564"/>
    <lineage>
        <taxon>Bacteria</taxon>
        <taxon>Bacillati</taxon>
        <taxon>Saganbacteria</taxon>
    </lineage>
</organism>
<comment type="subcellular location">
    <subcellularLocation>
        <location evidence="6">Cytoplasm</location>
    </subcellularLocation>
</comment>
<keyword evidence="2 6" id="KW-0418">Kinase</keyword>
<dbReference type="GO" id="GO:0003951">
    <property type="term" value="F:NAD+ kinase activity"/>
    <property type="evidence" value="ECO:0007669"/>
    <property type="project" value="UniProtKB-UniRule"/>
</dbReference>
<dbReference type="GO" id="GO:0005524">
    <property type="term" value="F:ATP binding"/>
    <property type="evidence" value="ECO:0007669"/>
    <property type="project" value="UniProtKB-KW"/>
</dbReference>
<dbReference type="InterPro" id="IPR017437">
    <property type="entry name" value="ATP-NAD_kinase_PpnK-typ_C"/>
</dbReference>
<accession>A0A1F4Q1N4</accession>
<evidence type="ECO:0000256" key="1">
    <source>
        <dbReference type="ARBA" id="ARBA00022679"/>
    </source>
</evidence>
<keyword evidence="6" id="KW-0067">ATP-binding</keyword>
<evidence type="ECO:0000256" key="5">
    <source>
        <dbReference type="ARBA" id="ARBA00047925"/>
    </source>
</evidence>
<feature type="binding site" evidence="6">
    <location>
        <position position="127"/>
    </location>
    <ligand>
        <name>NAD(+)</name>
        <dbReference type="ChEBI" id="CHEBI:57540"/>
    </ligand>
</feature>
<feature type="binding site" evidence="6">
    <location>
        <begin position="116"/>
        <end position="117"/>
    </location>
    <ligand>
        <name>NAD(+)</name>
        <dbReference type="ChEBI" id="CHEBI:57540"/>
    </ligand>
</feature>
<comment type="caution">
    <text evidence="6">Lacks conserved residue(s) required for the propagation of feature annotation.</text>
</comment>
<dbReference type="GO" id="GO:0019674">
    <property type="term" value="P:NAD+ metabolic process"/>
    <property type="evidence" value="ECO:0007669"/>
    <property type="project" value="InterPro"/>
</dbReference>
<dbReference type="PANTHER" id="PTHR20275:SF0">
    <property type="entry name" value="NAD KINASE"/>
    <property type="match status" value="1"/>
</dbReference>
<evidence type="ECO:0000313" key="7">
    <source>
        <dbReference type="EMBL" id="OGB89848.1"/>
    </source>
</evidence>
<comment type="catalytic activity">
    <reaction evidence="5 6">
        <text>NAD(+) + ATP = ADP + NADP(+) + H(+)</text>
        <dbReference type="Rhea" id="RHEA:18629"/>
        <dbReference type="ChEBI" id="CHEBI:15378"/>
        <dbReference type="ChEBI" id="CHEBI:30616"/>
        <dbReference type="ChEBI" id="CHEBI:57540"/>
        <dbReference type="ChEBI" id="CHEBI:58349"/>
        <dbReference type="ChEBI" id="CHEBI:456216"/>
        <dbReference type="EC" id="2.7.1.23"/>
    </reaction>
</comment>
<dbReference type="Pfam" id="PF01513">
    <property type="entry name" value="NAD_kinase"/>
    <property type="match status" value="1"/>
</dbReference>
<name>A0A1F4Q1N4_UNCSA</name>
<evidence type="ECO:0000313" key="8">
    <source>
        <dbReference type="Proteomes" id="UP000178724"/>
    </source>
</evidence>
<evidence type="ECO:0000256" key="3">
    <source>
        <dbReference type="ARBA" id="ARBA00022857"/>
    </source>
</evidence>
<dbReference type="Pfam" id="PF20143">
    <property type="entry name" value="NAD_kinase_C"/>
    <property type="match status" value="1"/>
</dbReference>
<comment type="function">
    <text evidence="6">Involved in the regulation of the intracellular balance of NAD and NADP, and is a key enzyme in the biosynthesis of NADP. Catalyzes specifically the phosphorylation on 2'-hydroxyl of the adenosine moiety of NAD to yield NADP.</text>
</comment>
<feature type="active site" description="Proton acceptor" evidence="6">
    <location>
        <position position="47"/>
    </location>
</feature>
<dbReference type="PANTHER" id="PTHR20275">
    <property type="entry name" value="NAD KINASE"/>
    <property type="match status" value="1"/>
</dbReference>
<dbReference type="AlphaFoldDB" id="A0A1F4Q1N4"/>
<comment type="similarity">
    <text evidence="6">Belongs to the NAD kinase family.</text>
</comment>
<dbReference type="SUPFAM" id="SSF111331">
    <property type="entry name" value="NAD kinase/diacylglycerol kinase-like"/>
    <property type="match status" value="1"/>
</dbReference>
<keyword evidence="3 6" id="KW-0521">NADP</keyword>
<gene>
    <name evidence="6" type="primary">nadK</name>
    <name evidence="7" type="ORF">A2625_05300</name>
</gene>
<dbReference type="InterPro" id="IPR017438">
    <property type="entry name" value="ATP-NAD_kinase_N"/>
</dbReference>
<feature type="binding site" evidence="6">
    <location>
        <begin position="47"/>
        <end position="48"/>
    </location>
    <ligand>
        <name>NAD(+)</name>
        <dbReference type="ChEBI" id="CHEBI:57540"/>
    </ligand>
</feature>
<dbReference type="GO" id="GO:0005737">
    <property type="term" value="C:cytoplasm"/>
    <property type="evidence" value="ECO:0007669"/>
    <property type="project" value="UniProtKB-SubCell"/>
</dbReference>
<keyword evidence="1 6" id="KW-0808">Transferase</keyword>
<keyword evidence="4 6" id="KW-0520">NAD</keyword>
<dbReference type="InterPro" id="IPR002504">
    <property type="entry name" value="NADK"/>
</dbReference>